<dbReference type="AlphaFoldDB" id="A0AAV6KTU6"/>
<reference evidence="1" key="1">
    <citation type="submission" date="2020-08" db="EMBL/GenBank/DDBJ databases">
        <title>Plant Genome Project.</title>
        <authorList>
            <person name="Zhang R.-G."/>
        </authorList>
    </citation>
    <scope>NUCLEOTIDE SEQUENCE</scope>
    <source>
        <strain evidence="1">WSP0</strain>
        <tissue evidence="1">Leaf</tissue>
    </source>
</reference>
<gene>
    <name evidence="1" type="ORF">RHGRI_006270</name>
</gene>
<sequence>MAGPSSHPKTTSHSLYIFSLNSPSYSSSSSSSSTSPTLSSMKLKGTLAHTRIARALSRAKSIIIHILKDLQLIEFVVSLKKNKRRNKLYFGSFRLHYNWCSSHVLPVPSPITDYYDSTWNSVVHAEYDDIAESQLSGYLQWLEENKARGNSGASDHADDIDRLADMFIANSHEKFRLEKQESYRRFQEMMARSV</sequence>
<protein>
    <recommendedName>
        <fullName evidence="3">Cotton fiber protein</fullName>
    </recommendedName>
</protein>
<evidence type="ECO:0008006" key="3">
    <source>
        <dbReference type="Google" id="ProtNLM"/>
    </source>
</evidence>
<proteinExistence type="predicted"/>
<name>A0AAV6KTU6_9ERIC</name>
<dbReference type="Proteomes" id="UP000823749">
    <property type="component" value="Chromosome 3"/>
</dbReference>
<dbReference type="InterPro" id="IPR008480">
    <property type="entry name" value="DUF761_pln"/>
</dbReference>
<dbReference type="EMBL" id="JACTNZ010000003">
    <property type="protein sequence ID" value="KAG5555566.1"/>
    <property type="molecule type" value="Genomic_DNA"/>
</dbReference>
<comment type="caution">
    <text evidence="1">The sequence shown here is derived from an EMBL/GenBank/DDBJ whole genome shotgun (WGS) entry which is preliminary data.</text>
</comment>
<evidence type="ECO:0000313" key="1">
    <source>
        <dbReference type="EMBL" id="KAG5555566.1"/>
    </source>
</evidence>
<dbReference type="PANTHER" id="PTHR33450">
    <property type="entry name" value="EMB|CAB67623.1-RELATED"/>
    <property type="match status" value="1"/>
</dbReference>
<dbReference type="Pfam" id="PF05553">
    <property type="entry name" value="DUF761"/>
    <property type="match status" value="1"/>
</dbReference>
<keyword evidence="2" id="KW-1185">Reference proteome</keyword>
<evidence type="ECO:0000313" key="2">
    <source>
        <dbReference type="Proteomes" id="UP000823749"/>
    </source>
</evidence>
<organism evidence="1 2">
    <name type="scientific">Rhododendron griersonianum</name>
    <dbReference type="NCBI Taxonomy" id="479676"/>
    <lineage>
        <taxon>Eukaryota</taxon>
        <taxon>Viridiplantae</taxon>
        <taxon>Streptophyta</taxon>
        <taxon>Embryophyta</taxon>
        <taxon>Tracheophyta</taxon>
        <taxon>Spermatophyta</taxon>
        <taxon>Magnoliopsida</taxon>
        <taxon>eudicotyledons</taxon>
        <taxon>Gunneridae</taxon>
        <taxon>Pentapetalae</taxon>
        <taxon>asterids</taxon>
        <taxon>Ericales</taxon>
        <taxon>Ericaceae</taxon>
        <taxon>Ericoideae</taxon>
        <taxon>Rhodoreae</taxon>
        <taxon>Rhododendron</taxon>
    </lineage>
</organism>
<dbReference type="PANTHER" id="PTHR33450:SF4">
    <property type="entry name" value="OS04G0665666 PROTEIN"/>
    <property type="match status" value="1"/>
</dbReference>
<accession>A0AAV6KTU6</accession>